<accession>A0A067S598</accession>
<evidence type="ECO:0000313" key="4">
    <source>
        <dbReference type="Proteomes" id="UP000027222"/>
    </source>
</evidence>
<evidence type="ECO:0000259" key="2">
    <source>
        <dbReference type="Pfam" id="PF00270"/>
    </source>
</evidence>
<dbReference type="Gene3D" id="3.40.50.300">
    <property type="entry name" value="P-loop containing nucleotide triphosphate hydrolases"/>
    <property type="match status" value="1"/>
</dbReference>
<dbReference type="STRING" id="685588.A0A067S598"/>
<feature type="transmembrane region" description="Helical" evidence="1">
    <location>
        <begin position="41"/>
        <end position="63"/>
    </location>
</feature>
<organism evidence="3 4">
    <name type="scientific">Galerina marginata (strain CBS 339.88)</name>
    <dbReference type="NCBI Taxonomy" id="685588"/>
    <lineage>
        <taxon>Eukaryota</taxon>
        <taxon>Fungi</taxon>
        <taxon>Dikarya</taxon>
        <taxon>Basidiomycota</taxon>
        <taxon>Agaricomycotina</taxon>
        <taxon>Agaricomycetes</taxon>
        <taxon>Agaricomycetidae</taxon>
        <taxon>Agaricales</taxon>
        <taxon>Agaricineae</taxon>
        <taxon>Strophariaceae</taxon>
        <taxon>Galerina</taxon>
    </lineage>
</organism>
<dbReference type="InterPro" id="IPR027417">
    <property type="entry name" value="P-loop_NTPase"/>
</dbReference>
<feature type="non-terminal residue" evidence="3">
    <location>
        <position position="99"/>
    </location>
</feature>
<dbReference type="InterPro" id="IPR011545">
    <property type="entry name" value="DEAD/DEAH_box_helicase_dom"/>
</dbReference>
<dbReference type="EMBL" id="KL142428">
    <property type="protein sequence ID" value="KDR66005.1"/>
    <property type="molecule type" value="Genomic_DNA"/>
</dbReference>
<proteinExistence type="predicted"/>
<dbReference type="GO" id="GO:0003676">
    <property type="term" value="F:nucleic acid binding"/>
    <property type="evidence" value="ECO:0007669"/>
    <property type="project" value="InterPro"/>
</dbReference>
<dbReference type="AlphaFoldDB" id="A0A067S598"/>
<dbReference type="OrthoDB" id="3151137at2759"/>
<dbReference type="Pfam" id="PF00270">
    <property type="entry name" value="DEAD"/>
    <property type="match status" value="1"/>
</dbReference>
<keyword evidence="4" id="KW-1185">Reference proteome</keyword>
<protein>
    <recommendedName>
        <fullName evidence="2">DEAD/DEAH-box helicase domain-containing protein</fullName>
    </recommendedName>
</protein>
<reference evidence="4" key="1">
    <citation type="journal article" date="2014" name="Proc. Natl. Acad. Sci. U.S.A.">
        <title>Extensive sampling of basidiomycete genomes demonstrates inadequacy of the white-rot/brown-rot paradigm for wood decay fungi.</title>
        <authorList>
            <person name="Riley R."/>
            <person name="Salamov A.A."/>
            <person name="Brown D.W."/>
            <person name="Nagy L.G."/>
            <person name="Floudas D."/>
            <person name="Held B.W."/>
            <person name="Levasseur A."/>
            <person name="Lombard V."/>
            <person name="Morin E."/>
            <person name="Otillar R."/>
            <person name="Lindquist E.A."/>
            <person name="Sun H."/>
            <person name="LaButti K.M."/>
            <person name="Schmutz J."/>
            <person name="Jabbour D."/>
            <person name="Luo H."/>
            <person name="Baker S.E."/>
            <person name="Pisabarro A.G."/>
            <person name="Walton J.D."/>
            <person name="Blanchette R.A."/>
            <person name="Henrissat B."/>
            <person name="Martin F."/>
            <person name="Cullen D."/>
            <person name="Hibbett D.S."/>
            <person name="Grigoriev I.V."/>
        </authorList>
    </citation>
    <scope>NUCLEOTIDE SEQUENCE [LARGE SCALE GENOMIC DNA]</scope>
    <source>
        <strain evidence="4">CBS 339.88</strain>
    </source>
</reference>
<dbReference type="Proteomes" id="UP000027222">
    <property type="component" value="Unassembled WGS sequence"/>
</dbReference>
<gene>
    <name evidence="3" type="ORF">GALMADRAFT_81284</name>
</gene>
<evidence type="ECO:0000256" key="1">
    <source>
        <dbReference type="SAM" id="Phobius"/>
    </source>
</evidence>
<dbReference type="HOGENOM" id="CLU_2326313_0_0_1"/>
<evidence type="ECO:0000313" key="3">
    <source>
        <dbReference type="EMBL" id="KDR66005.1"/>
    </source>
</evidence>
<keyword evidence="1" id="KW-0472">Membrane</keyword>
<keyword evidence="1" id="KW-0812">Transmembrane</keyword>
<sequence>MENPDAKWTCEEQKLAFLAVSDLKTDVLVVMATGSGKTMVVILPSLLEVNQITVIVVPLLSLLDDYISRLIRMDVRFEVYQSGKRPSGAANILLVSADT</sequence>
<dbReference type="SUPFAM" id="SSF52540">
    <property type="entry name" value="P-loop containing nucleoside triphosphate hydrolases"/>
    <property type="match status" value="1"/>
</dbReference>
<name>A0A067S598_GALM3</name>
<keyword evidence="1" id="KW-1133">Transmembrane helix</keyword>
<dbReference type="GO" id="GO:0005524">
    <property type="term" value="F:ATP binding"/>
    <property type="evidence" value="ECO:0007669"/>
    <property type="project" value="InterPro"/>
</dbReference>
<feature type="domain" description="DEAD/DEAH-box helicase" evidence="2">
    <location>
        <begin position="13"/>
        <end position="73"/>
    </location>
</feature>